<keyword evidence="3" id="KW-1185">Reference proteome</keyword>
<protein>
    <submittedName>
        <fullName evidence="2">Uncharacterized protein</fullName>
    </submittedName>
</protein>
<sequence>MTLKRPVRFYRDPIFWLGIVLFLPTIGHFEWLDLIGIVLGLGCLVKAFFSFESNSHQTS</sequence>
<name>A0ABW1S3Z3_9LACO</name>
<evidence type="ECO:0000256" key="1">
    <source>
        <dbReference type="SAM" id="Phobius"/>
    </source>
</evidence>
<evidence type="ECO:0000313" key="3">
    <source>
        <dbReference type="Proteomes" id="UP001596282"/>
    </source>
</evidence>
<feature type="transmembrane region" description="Helical" evidence="1">
    <location>
        <begin position="12"/>
        <end position="29"/>
    </location>
</feature>
<proteinExistence type="predicted"/>
<keyword evidence="1" id="KW-1133">Transmembrane helix</keyword>
<keyword evidence="1" id="KW-0812">Transmembrane</keyword>
<evidence type="ECO:0000313" key="2">
    <source>
        <dbReference type="EMBL" id="MFC6182090.1"/>
    </source>
</evidence>
<accession>A0ABW1S3Z3</accession>
<dbReference type="Proteomes" id="UP001596282">
    <property type="component" value="Unassembled WGS sequence"/>
</dbReference>
<comment type="caution">
    <text evidence="2">The sequence shown here is derived from an EMBL/GenBank/DDBJ whole genome shotgun (WGS) entry which is preliminary data.</text>
</comment>
<organism evidence="2 3">
    <name type="scientific">Lactiplantibacillus daowaiensis</name>
    <dbReference type="NCBI Taxonomy" id="2559918"/>
    <lineage>
        <taxon>Bacteria</taxon>
        <taxon>Bacillati</taxon>
        <taxon>Bacillota</taxon>
        <taxon>Bacilli</taxon>
        <taxon>Lactobacillales</taxon>
        <taxon>Lactobacillaceae</taxon>
        <taxon>Lactiplantibacillus</taxon>
    </lineage>
</organism>
<reference evidence="3" key="1">
    <citation type="journal article" date="2019" name="Int. J. Syst. Evol. Microbiol.">
        <title>The Global Catalogue of Microorganisms (GCM) 10K type strain sequencing project: providing services to taxonomists for standard genome sequencing and annotation.</title>
        <authorList>
            <consortium name="The Broad Institute Genomics Platform"/>
            <consortium name="The Broad Institute Genome Sequencing Center for Infectious Disease"/>
            <person name="Wu L."/>
            <person name="Ma J."/>
        </authorList>
    </citation>
    <scope>NUCLEOTIDE SEQUENCE [LARGE SCALE GENOMIC DNA]</scope>
    <source>
        <strain evidence="3">CCM 8933</strain>
    </source>
</reference>
<keyword evidence="1" id="KW-0472">Membrane</keyword>
<dbReference type="EMBL" id="JBHSSC010000043">
    <property type="protein sequence ID" value="MFC6182090.1"/>
    <property type="molecule type" value="Genomic_DNA"/>
</dbReference>
<gene>
    <name evidence="2" type="ORF">ACFP5Y_12715</name>
</gene>
<dbReference type="RefSeq" id="WP_379832505.1">
    <property type="nucleotide sequence ID" value="NZ_JBHSSC010000043.1"/>
</dbReference>